<dbReference type="RefSeq" id="WP_090757034.1">
    <property type="nucleotide sequence ID" value="NZ_FNGE01000017.1"/>
</dbReference>
<evidence type="ECO:0000259" key="1">
    <source>
        <dbReference type="SMART" id="SM00849"/>
    </source>
</evidence>
<evidence type="ECO:0000313" key="2">
    <source>
        <dbReference type="EMBL" id="SDL67091.1"/>
    </source>
</evidence>
<dbReference type="AlphaFoldDB" id="A0A1G9LZC8"/>
<keyword evidence="3" id="KW-1185">Reference proteome</keyword>
<evidence type="ECO:0000313" key="3">
    <source>
        <dbReference type="Proteomes" id="UP000199555"/>
    </source>
</evidence>
<dbReference type="PANTHER" id="PTHR42951">
    <property type="entry name" value="METALLO-BETA-LACTAMASE DOMAIN-CONTAINING"/>
    <property type="match status" value="1"/>
</dbReference>
<dbReference type="Proteomes" id="UP000199555">
    <property type="component" value="Unassembled WGS sequence"/>
</dbReference>
<dbReference type="OrthoDB" id="7253658at2"/>
<dbReference type="Gene3D" id="3.60.15.10">
    <property type="entry name" value="Ribonuclease Z/Hydroxyacylglutathione hydrolase-like"/>
    <property type="match status" value="1"/>
</dbReference>
<reference evidence="3" key="1">
    <citation type="submission" date="2016-10" db="EMBL/GenBank/DDBJ databases">
        <authorList>
            <person name="Varghese N."/>
            <person name="Submissions S."/>
        </authorList>
    </citation>
    <scope>NUCLEOTIDE SEQUENCE [LARGE SCALE GENOMIC DNA]</scope>
    <source>
        <strain evidence="3">CGMCC 1.7655</strain>
    </source>
</reference>
<dbReference type="PANTHER" id="PTHR42951:SF17">
    <property type="entry name" value="METALLO-BETA-LACTAMASE DOMAIN-CONTAINING PROTEIN"/>
    <property type="match status" value="1"/>
</dbReference>
<gene>
    <name evidence="2" type="ORF">SAMN04487971_11728</name>
</gene>
<organism evidence="2 3">
    <name type="scientific">Paracoccus chinensis</name>
    <dbReference type="NCBI Taxonomy" id="525640"/>
    <lineage>
        <taxon>Bacteria</taxon>
        <taxon>Pseudomonadati</taxon>
        <taxon>Pseudomonadota</taxon>
        <taxon>Alphaproteobacteria</taxon>
        <taxon>Rhodobacterales</taxon>
        <taxon>Paracoccaceae</taxon>
        <taxon>Paracoccus</taxon>
    </lineage>
</organism>
<feature type="domain" description="Metallo-beta-lactamase" evidence="1">
    <location>
        <begin position="39"/>
        <end position="252"/>
    </location>
</feature>
<dbReference type="Pfam" id="PF00753">
    <property type="entry name" value="Lactamase_B"/>
    <property type="match status" value="1"/>
</dbReference>
<name>A0A1G9LZC8_9RHOB</name>
<protein>
    <submittedName>
        <fullName evidence="2">Glyoxylase, beta-lactamase superfamily II</fullName>
    </submittedName>
</protein>
<dbReference type="InterPro" id="IPR036866">
    <property type="entry name" value="RibonucZ/Hydroxyglut_hydro"/>
</dbReference>
<sequence length="299" mass="32682">MSDQIPLSDEASALEPELDAARRDKTNEVAPDIAYRRLGIVNVIFHGPSGAGDRQWVLIDAGLMGTAALIRSAAQARFGEGSRPAAIIMTHGHFDHVGALEQLSEEWDVPVYAHPLEHPYLNGSAAYPLADPSVGGGLMARLSRLYPTRPVDVGARLRALPEDGSVPHMPGWRWIHTPGHSVGHVSLWRETDRALIVGDAFCTTGQESAYDVATQDPEMHGPPMYFTIDWEAAGESVRRLAKLDPDLAVTFHGQPMRGPEMRGALHRLAQHFREVAVPAQGEYVARPRRAEDGSAYEKP</sequence>
<dbReference type="EMBL" id="FNGE01000017">
    <property type="protein sequence ID" value="SDL67091.1"/>
    <property type="molecule type" value="Genomic_DNA"/>
</dbReference>
<accession>A0A1G9LZC8</accession>
<dbReference type="STRING" id="525640.SAMN04487971_11728"/>
<dbReference type="InterPro" id="IPR050855">
    <property type="entry name" value="NDM-1-like"/>
</dbReference>
<dbReference type="InterPro" id="IPR001279">
    <property type="entry name" value="Metallo-B-lactamas"/>
</dbReference>
<dbReference type="CDD" id="cd07721">
    <property type="entry name" value="yflN-like_MBL-fold"/>
    <property type="match status" value="1"/>
</dbReference>
<proteinExistence type="predicted"/>
<dbReference type="SUPFAM" id="SSF56281">
    <property type="entry name" value="Metallo-hydrolase/oxidoreductase"/>
    <property type="match status" value="1"/>
</dbReference>
<dbReference type="SMART" id="SM00849">
    <property type="entry name" value="Lactamase_B"/>
    <property type="match status" value="1"/>
</dbReference>